<name>A0ACC3NHN7_9PEZI</name>
<sequence length="307" mass="34263">MLMNFLHHNNNKHKLVLLSRSEQPEFVAQGVDVRPVDYSNHSQLVKALNDVHTVLSLIGGGPPAMAAQLELIKACQQAGVKRFAPSEYAGVSNEGIDLYASKKDVWEATKSSGLEYTRFSCGLFMSALATGTPKPMTEVGKREGMKSGEEEALAGMRPWNFVVNMKAGTADYPGDGTAPMVLTDMRDISLFVFRALDLEKWPETLGMRGDVKSFREIVEICEKVQGRKWLTKTNALEELAAHVNDPGKKFYNQVRLRLAEGWAMVGDELNKEFPDIKPITCEEFIEKWWSGVKLDAPSWEEDVSFMG</sequence>
<organism evidence="1 2">
    <name type="scientific">Vermiconidia calcicola</name>
    <dbReference type="NCBI Taxonomy" id="1690605"/>
    <lineage>
        <taxon>Eukaryota</taxon>
        <taxon>Fungi</taxon>
        <taxon>Dikarya</taxon>
        <taxon>Ascomycota</taxon>
        <taxon>Pezizomycotina</taxon>
        <taxon>Dothideomycetes</taxon>
        <taxon>Dothideomycetidae</taxon>
        <taxon>Mycosphaerellales</taxon>
        <taxon>Extremaceae</taxon>
        <taxon>Vermiconidia</taxon>
    </lineage>
</organism>
<reference evidence="1" key="1">
    <citation type="submission" date="2023-07" db="EMBL/GenBank/DDBJ databases">
        <title>Black Yeasts Isolated from many extreme environments.</title>
        <authorList>
            <person name="Coleine C."/>
            <person name="Stajich J.E."/>
            <person name="Selbmann L."/>
        </authorList>
    </citation>
    <scope>NUCLEOTIDE SEQUENCE</scope>
    <source>
        <strain evidence="1">CCFEE 5714</strain>
    </source>
</reference>
<keyword evidence="2" id="KW-1185">Reference proteome</keyword>
<evidence type="ECO:0000313" key="1">
    <source>
        <dbReference type="EMBL" id="KAK3717011.1"/>
    </source>
</evidence>
<accession>A0ACC3NHN7</accession>
<dbReference type="EMBL" id="JAUTXU010000039">
    <property type="protein sequence ID" value="KAK3717011.1"/>
    <property type="molecule type" value="Genomic_DNA"/>
</dbReference>
<dbReference type="Proteomes" id="UP001281147">
    <property type="component" value="Unassembled WGS sequence"/>
</dbReference>
<protein>
    <submittedName>
        <fullName evidence="1">Uncharacterized protein</fullName>
    </submittedName>
</protein>
<proteinExistence type="predicted"/>
<gene>
    <name evidence="1" type="ORF">LTR37_006066</name>
</gene>
<comment type="caution">
    <text evidence="1">The sequence shown here is derived from an EMBL/GenBank/DDBJ whole genome shotgun (WGS) entry which is preliminary data.</text>
</comment>
<evidence type="ECO:0000313" key="2">
    <source>
        <dbReference type="Proteomes" id="UP001281147"/>
    </source>
</evidence>